<feature type="binding site" evidence="5">
    <location>
        <position position="43"/>
    </location>
    <ligand>
        <name>ATP</name>
        <dbReference type="ChEBI" id="CHEBI:30616"/>
    </ligand>
</feature>
<organism evidence="7 8">
    <name type="scientific">Acer negundo</name>
    <name type="common">Box elder</name>
    <dbReference type="NCBI Taxonomy" id="4023"/>
    <lineage>
        <taxon>Eukaryota</taxon>
        <taxon>Viridiplantae</taxon>
        <taxon>Streptophyta</taxon>
        <taxon>Embryophyta</taxon>
        <taxon>Tracheophyta</taxon>
        <taxon>Spermatophyta</taxon>
        <taxon>Magnoliopsida</taxon>
        <taxon>eudicotyledons</taxon>
        <taxon>Gunneridae</taxon>
        <taxon>Pentapetalae</taxon>
        <taxon>rosids</taxon>
        <taxon>malvids</taxon>
        <taxon>Sapindales</taxon>
        <taxon>Sapindaceae</taxon>
        <taxon>Hippocastanoideae</taxon>
        <taxon>Acereae</taxon>
        <taxon>Acer</taxon>
    </lineage>
</organism>
<evidence type="ECO:0000256" key="4">
    <source>
        <dbReference type="ARBA" id="ARBA00022840"/>
    </source>
</evidence>
<proteinExistence type="predicted"/>
<dbReference type="FunFam" id="3.30.200.20:FF:000178">
    <property type="entry name" value="serine/threonine-protein kinase PBS1-like"/>
    <property type="match status" value="1"/>
</dbReference>
<gene>
    <name evidence="7" type="ORF">LWI28_021809</name>
</gene>
<keyword evidence="4 5" id="KW-0067">ATP-binding</keyword>
<keyword evidence="1" id="KW-0808">Transferase</keyword>
<dbReference type="GO" id="GO:0004672">
    <property type="term" value="F:protein kinase activity"/>
    <property type="evidence" value="ECO:0007669"/>
    <property type="project" value="InterPro"/>
</dbReference>
<accession>A0AAD5JR15</accession>
<dbReference type="PROSITE" id="PS50011">
    <property type="entry name" value="PROTEIN_KINASE_DOM"/>
    <property type="match status" value="1"/>
</dbReference>
<protein>
    <recommendedName>
        <fullName evidence="6">Protein kinase domain-containing protein</fullName>
    </recommendedName>
</protein>
<evidence type="ECO:0000256" key="2">
    <source>
        <dbReference type="ARBA" id="ARBA00022729"/>
    </source>
</evidence>
<evidence type="ECO:0000256" key="5">
    <source>
        <dbReference type="PROSITE-ProRule" id="PRU10141"/>
    </source>
</evidence>
<dbReference type="EMBL" id="JAJSOW010000002">
    <property type="protein sequence ID" value="KAI9198765.1"/>
    <property type="molecule type" value="Genomic_DNA"/>
</dbReference>
<sequence>MPTRFSYEELKQATEEFLRKLGEGGFGAVFEGTLVSGEKAAAKRLDALGQGKKEFLAEVKTIGSIHHINLVRLVGFCAENLRRLLVDQSRVVTTMRGTPGYLAPELFISIVTEKADVYSFGIKVMEVVCGRKNLDLLHSEGCIHLLPFFMIKAEEDCLIDLVDKDSEDMQLHGEEVVQMMRVAVWCLQNDYNMRPSMSTMVKVLEGSMEFEVSLTAITREAEEQFGVTMSELLPSILLGPRRPSCGQLFYLNGFPVGHKLHGKNMKPRNKHAKSTAAVHNAQTATAERSTFTTEEYNQIMKMLREGNGNIQFLANAIGMITPTCNTI</sequence>
<dbReference type="Gene3D" id="1.10.510.10">
    <property type="entry name" value="Transferase(Phosphotransferase) domain 1"/>
    <property type="match status" value="1"/>
</dbReference>
<dbReference type="SUPFAM" id="SSF56112">
    <property type="entry name" value="Protein kinase-like (PK-like)"/>
    <property type="match status" value="1"/>
</dbReference>
<evidence type="ECO:0000256" key="3">
    <source>
        <dbReference type="ARBA" id="ARBA00022741"/>
    </source>
</evidence>
<keyword evidence="2" id="KW-0732">Signal</keyword>
<dbReference type="PANTHER" id="PTHR47976">
    <property type="entry name" value="G-TYPE LECTIN S-RECEPTOR-LIKE SERINE/THREONINE-PROTEIN KINASE SD2-5"/>
    <property type="match status" value="1"/>
</dbReference>
<keyword evidence="8" id="KW-1185">Reference proteome</keyword>
<reference evidence="7 8" key="1">
    <citation type="journal article" date="2022" name="Plant J.">
        <title>Strategies of tolerance reflected in two North American maple genomes.</title>
        <authorList>
            <person name="McEvoy S.L."/>
            <person name="Sezen U.U."/>
            <person name="Trouern-Trend A."/>
            <person name="McMahon S.M."/>
            <person name="Schaberg P.G."/>
            <person name="Yang J."/>
            <person name="Wegrzyn J.L."/>
            <person name="Swenson N.G."/>
        </authorList>
    </citation>
    <scope>NUCLEOTIDE SEQUENCE [LARGE SCALE GENOMIC DNA]</scope>
    <source>
        <strain evidence="7">91603</strain>
    </source>
</reference>
<dbReference type="PROSITE" id="PS00107">
    <property type="entry name" value="PROTEIN_KINASE_ATP"/>
    <property type="match status" value="1"/>
</dbReference>
<dbReference type="InterPro" id="IPR011009">
    <property type="entry name" value="Kinase-like_dom_sf"/>
</dbReference>
<evidence type="ECO:0000313" key="7">
    <source>
        <dbReference type="EMBL" id="KAI9198765.1"/>
    </source>
</evidence>
<evidence type="ECO:0000259" key="6">
    <source>
        <dbReference type="PROSITE" id="PS50011"/>
    </source>
</evidence>
<evidence type="ECO:0000256" key="1">
    <source>
        <dbReference type="ARBA" id="ARBA00022679"/>
    </source>
</evidence>
<evidence type="ECO:0000313" key="8">
    <source>
        <dbReference type="Proteomes" id="UP001064489"/>
    </source>
</evidence>
<dbReference type="Gene3D" id="3.30.200.20">
    <property type="entry name" value="Phosphorylase Kinase, domain 1"/>
    <property type="match status" value="1"/>
</dbReference>
<feature type="domain" description="Protein kinase" evidence="6">
    <location>
        <begin position="1"/>
        <end position="211"/>
    </location>
</feature>
<dbReference type="InterPro" id="IPR017441">
    <property type="entry name" value="Protein_kinase_ATP_BS"/>
</dbReference>
<comment type="caution">
    <text evidence="7">The sequence shown here is derived from an EMBL/GenBank/DDBJ whole genome shotgun (WGS) entry which is preliminary data.</text>
</comment>
<dbReference type="InterPro" id="IPR000719">
    <property type="entry name" value="Prot_kinase_dom"/>
</dbReference>
<dbReference type="GO" id="GO:0005524">
    <property type="term" value="F:ATP binding"/>
    <property type="evidence" value="ECO:0007669"/>
    <property type="project" value="UniProtKB-UniRule"/>
</dbReference>
<dbReference type="AlphaFoldDB" id="A0AAD5JR15"/>
<dbReference type="InterPro" id="IPR001245">
    <property type="entry name" value="Ser-Thr/Tyr_kinase_cat_dom"/>
</dbReference>
<dbReference type="PANTHER" id="PTHR47976:SF30">
    <property type="entry name" value="RECEPTOR-LIKE SERINE_THREONINE-PROTEIN KINASE"/>
    <property type="match status" value="1"/>
</dbReference>
<keyword evidence="3 5" id="KW-0547">Nucleotide-binding</keyword>
<dbReference type="InterPro" id="IPR051343">
    <property type="entry name" value="G-type_lectin_kinases/EP1-like"/>
</dbReference>
<name>A0AAD5JR15_ACENE</name>
<dbReference type="Pfam" id="PF07714">
    <property type="entry name" value="PK_Tyr_Ser-Thr"/>
    <property type="match status" value="2"/>
</dbReference>
<dbReference type="Proteomes" id="UP001064489">
    <property type="component" value="Chromosome 13"/>
</dbReference>